<dbReference type="InterPro" id="IPR047868">
    <property type="entry name" value="Ribosomal_L34e_arc-type"/>
</dbReference>
<dbReference type="GO" id="GO:0006412">
    <property type="term" value="P:translation"/>
    <property type="evidence" value="ECO:0007669"/>
    <property type="project" value="InterPro"/>
</dbReference>
<dbReference type="GO" id="GO:0005840">
    <property type="term" value="C:ribosome"/>
    <property type="evidence" value="ECO:0007669"/>
    <property type="project" value="UniProtKB-KW"/>
</dbReference>
<dbReference type="GO" id="GO:0003735">
    <property type="term" value="F:structural constituent of ribosome"/>
    <property type="evidence" value="ECO:0007669"/>
    <property type="project" value="InterPro"/>
</dbReference>
<evidence type="ECO:0000256" key="4">
    <source>
        <dbReference type="ARBA" id="ARBA00035227"/>
    </source>
</evidence>
<dbReference type="PRINTS" id="PR01250">
    <property type="entry name" value="RIBOSOMALL34"/>
</dbReference>
<evidence type="ECO:0000256" key="3">
    <source>
        <dbReference type="ARBA" id="ARBA00023274"/>
    </source>
</evidence>
<dbReference type="InterPro" id="IPR038562">
    <property type="entry name" value="Ribosomal_eL34_C_sf"/>
</dbReference>
<dbReference type="HAMAP" id="MF_00349">
    <property type="entry name" value="Ribosomal_eL34"/>
    <property type="match status" value="1"/>
</dbReference>
<evidence type="ECO:0000313" key="7">
    <source>
        <dbReference type="WBParaSite" id="TCONS_00006198.p1"/>
    </source>
</evidence>
<dbReference type="InterPro" id="IPR018065">
    <property type="entry name" value="Ribosomal_eL34_CS"/>
</dbReference>
<organism evidence="6 7">
    <name type="scientific">Strongyloides stercoralis</name>
    <name type="common">Threadworm</name>
    <dbReference type="NCBI Taxonomy" id="6248"/>
    <lineage>
        <taxon>Eukaryota</taxon>
        <taxon>Metazoa</taxon>
        <taxon>Ecdysozoa</taxon>
        <taxon>Nematoda</taxon>
        <taxon>Chromadorea</taxon>
        <taxon>Rhabditida</taxon>
        <taxon>Tylenchina</taxon>
        <taxon>Panagrolaimomorpha</taxon>
        <taxon>Strongyloidoidea</taxon>
        <taxon>Strongyloididae</taxon>
        <taxon>Strongyloides</taxon>
    </lineage>
</organism>
<evidence type="ECO:0000256" key="2">
    <source>
        <dbReference type="ARBA" id="ARBA00022980"/>
    </source>
</evidence>
<dbReference type="Pfam" id="PF01199">
    <property type="entry name" value="Ribosomal_L34e"/>
    <property type="match status" value="1"/>
</dbReference>
<dbReference type="PROSITE" id="PS01145">
    <property type="entry name" value="RIBOSOMAL_L34E"/>
    <property type="match status" value="1"/>
</dbReference>
<dbReference type="WBParaSite" id="TCONS_00006198.p1">
    <property type="protein sequence ID" value="TCONS_00006198.p1"/>
    <property type="gene ID" value="XLOC_004369"/>
</dbReference>
<keyword evidence="2" id="KW-0689">Ribosomal protein</keyword>
<evidence type="ECO:0000256" key="1">
    <source>
        <dbReference type="ARBA" id="ARBA00009875"/>
    </source>
</evidence>
<accession>A0AAF5D372</accession>
<dbReference type="Gene3D" id="6.20.370.70">
    <property type="match status" value="1"/>
</dbReference>
<comment type="similarity">
    <text evidence="1">Belongs to the eukaryotic ribosomal protein eL34 family.</text>
</comment>
<sequence>KMAQRLTYRRRHAYNTKSNKVSYIKTPGGRLALKYKTKRPSVPKCADTGVPLKGIKAVRPRKLSQLSKRFKTVSRAYGGNLCANAVKERILRAFLIEEQKIVASVLNANESAKN</sequence>
<evidence type="ECO:0000256" key="5">
    <source>
        <dbReference type="ARBA" id="ARBA00035333"/>
    </source>
</evidence>
<keyword evidence="3" id="KW-0687">Ribonucleoprotein</keyword>
<reference evidence="7" key="1">
    <citation type="submission" date="2024-02" db="UniProtKB">
        <authorList>
            <consortium name="WormBaseParasite"/>
        </authorList>
    </citation>
    <scope>IDENTIFICATION</scope>
</reference>
<dbReference type="GO" id="GO:1990904">
    <property type="term" value="C:ribonucleoprotein complex"/>
    <property type="evidence" value="ECO:0007669"/>
    <property type="project" value="UniProtKB-KW"/>
</dbReference>
<protein>
    <recommendedName>
        <fullName evidence="4">Large ribosomal subunit protein eL34</fullName>
    </recommendedName>
    <alternativeName>
        <fullName evidence="5">60S ribosomal protein L34</fullName>
    </alternativeName>
</protein>
<dbReference type="InterPro" id="IPR008195">
    <property type="entry name" value="Ribosomal_eL34"/>
</dbReference>
<dbReference type="Gene3D" id="6.20.340.10">
    <property type="match status" value="1"/>
</dbReference>
<dbReference type="PANTHER" id="PTHR10759">
    <property type="entry name" value="60S RIBOSOMAL PROTEIN L34"/>
    <property type="match status" value="1"/>
</dbReference>
<name>A0AAF5D372_STRER</name>
<proteinExistence type="inferred from homology"/>
<dbReference type="Proteomes" id="UP000035681">
    <property type="component" value="Unplaced"/>
</dbReference>
<evidence type="ECO:0000313" key="6">
    <source>
        <dbReference type="Proteomes" id="UP000035681"/>
    </source>
</evidence>
<keyword evidence="6" id="KW-1185">Reference proteome</keyword>
<dbReference type="AlphaFoldDB" id="A0AAF5D372"/>